<dbReference type="OrthoDB" id="9882464at2"/>
<dbReference type="Proteomes" id="UP000283513">
    <property type="component" value="Unassembled WGS sequence"/>
</dbReference>
<dbReference type="EMBL" id="WNAJ01000021">
    <property type="protein sequence ID" value="MTR86382.1"/>
    <property type="molecule type" value="Genomic_DNA"/>
</dbReference>
<dbReference type="Proteomes" id="UP000479531">
    <property type="component" value="Unassembled WGS sequence"/>
</dbReference>
<organism evidence="1 8">
    <name type="scientific">Roseburia intestinalis</name>
    <dbReference type="NCBI Taxonomy" id="166486"/>
    <lineage>
        <taxon>Bacteria</taxon>
        <taxon>Bacillati</taxon>
        <taxon>Bacillota</taxon>
        <taxon>Clostridia</taxon>
        <taxon>Lachnospirales</taxon>
        <taxon>Lachnospiraceae</taxon>
        <taxon>Roseburia</taxon>
    </lineage>
</organism>
<dbReference type="EMBL" id="CYXZ01000039">
    <property type="protein sequence ID" value="CUN30593.1"/>
    <property type="molecule type" value="Genomic_DNA"/>
</dbReference>
<reference evidence="3 14" key="4">
    <citation type="submission" date="2019-10" db="EMBL/GenBank/DDBJ databases">
        <title>Roseburia spp. ameliorate alcoholic fatty liver via restoration of gut barrier function.</title>
        <authorList>
            <person name="Seo B."/>
            <person name="Ko G."/>
        </authorList>
    </citation>
    <scope>NUCLEOTIDE SEQUENCE [LARGE SCALE GENOMIC DNA]</scope>
    <source>
        <strain evidence="3 14">SNUG30017</strain>
    </source>
</reference>
<dbReference type="Proteomes" id="UP000283586">
    <property type="component" value="Unassembled WGS sequence"/>
</dbReference>
<evidence type="ECO:0000313" key="6">
    <source>
        <dbReference type="EMBL" id="RHG26120.1"/>
    </source>
</evidence>
<evidence type="ECO:0000313" key="2">
    <source>
        <dbReference type="EMBL" id="MTR86382.1"/>
    </source>
</evidence>
<evidence type="ECO:0000313" key="9">
    <source>
        <dbReference type="Proteomes" id="UP000283513"/>
    </source>
</evidence>
<dbReference type="EMBL" id="QSFP01000020">
    <property type="protein sequence ID" value="RHA65347.1"/>
    <property type="molecule type" value="Genomic_DNA"/>
</dbReference>
<dbReference type="EMBL" id="QRQN01000003">
    <property type="protein sequence ID" value="RHN11204.1"/>
    <property type="molecule type" value="Genomic_DNA"/>
</dbReference>
<evidence type="ECO:0000313" key="11">
    <source>
        <dbReference type="Proteomes" id="UP000284051"/>
    </source>
</evidence>
<proteinExistence type="predicted"/>
<dbReference type="PaxDb" id="166486-ERS852572_03521"/>
<evidence type="ECO:0000313" key="5">
    <source>
        <dbReference type="EMBL" id="RHC19207.1"/>
    </source>
</evidence>
<dbReference type="EMBL" id="QRID01000019">
    <property type="protein sequence ID" value="RHG26120.1"/>
    <property type="molecule type" value="Genomic_DNA"/>
</dbReference>
<evidence type="ECO:0000313" key="8">
    <source>
        <dbReference type="Proteomes" id="UP000095350"/>
    </source>
</evidence>
<evidence type="ECO:0000313" key="1">
    <source>
        <dbReference type="EMBL" id="CUN30593.1"/>
    </source>
</evidence>
<dbReference type="STRING" id="166486.ERS852572_03521"/>
<reference evidence="9 10" key="2">
    <citation type="submission" date="2018-08" db="EMBL/GenBank/DDBJ databases">
        <title>A genome reference for cultivated species of the human gut microbiota.</title>
        <authorList>
            <person name="Zou Y."/>
            <person name="Xue W."/>
            <person name="Luo G."/>
        </authorList>
    </citation>
    <scope>NUCLEOTIDE SEQUENCE [LARGE SCALE GENOMIC DNA]</scope>
    <source>
        <strain evidence="7 10">AF31-21AC</strain>
        <strain evidence="6 11">AM22-21LB</strain>
        <strain evidence="5 9">AM37-1AC</strain>
        <strain evidence="4 12">AM43-11</strain>
    </source>
</reference>
<gene>
    <name evidence="6" type="ORF">DW264_15650</name>
    <name evidence="5" type="ORF">DW856_04790</name>
    <name evidence="4" type="ORF">DW927_14935</name>
    <name evidence="7" type="ORF">DWZ31_03920</name>
    <name evidence="1" type="ORF">ERS852572_03521</name>
    <name evidence="3" type="ORF">GCK47_13595</name>
    <name evidence="2" type="ORF">GMD50_15335</name>
</gene>
<dbReference type="AlphaFoldDB" id="A0A173VTV3"/>
<sequence>MENYITEQKKAEEMYNGAEILVDLARRYPELWNEIDRQCTLNRERYGLLCEILLAGDEERCEDVVAKIYRYGSMIGKQDLIGRQIFLWLLQALRMEEIAML</sequence>
<reference evidence="1 8" key="1">
    <citation type="submission" date="2015-09" db="EMBL/GenBank/DDBJ databases">
        <authorList>
            <consortium name="Pathogen Informatics"/>
        </authorList>
    </citation>
    <scope>NUCLEOTIDE SEQUENCE [LARGE SCALE GENOMIC DNA]</scope>
    <source>
        <strain evidence="1 8">2789STDY5834960</strain>
    </source>
</reference>
<evidence type="ECO:0000313" key="7">
    <source>
        <dbReference type="EMBL" id="RHN11204.1"/>
    </source>
</evidence>
<evidence type="ECO:0000313" key="13">
    <source>
        <dbReference type="Proteomes" id="UP000478483"/>
    </source>
</evidence>
<protein>
    <submittedName>
        <fullName evidence="1">Uncharacterized protein</fullName>
    </submittedName>
</protein>
<dbReference type="Proteomes" id="UP000284051">
    <property type="component" value="Unassembled WGS sequence"/>
</dbReference>
<dbReference type="Proteomes" id="UP000095350">
    <property type="component" value="Unassembled WGS sequence"/>
</dbReference>
<dbReference type="RefSeq" id="WP_006856400.1">
    <property type="nucleotide sequence ID" value="NZ_CABIYH010000039.1"/>
</dbReference>
<evidence type="ECO:0000313" key="14">
    <source>
        <dbReference type="Proteomes" id="UP000479531"/>
    </source>
</evidence>
<reference evidence="2 13" key="3">
    <citation type="journal article" date="2019" name="Nat. Med.">
        <title>A library of human gut bacterial isolates paired with longitudinal multiomics data enables mechanistic microbiome research.</title>
        <authorList>
            <person name="Poyet M."/>
            <person name="Groussin M."/>
            <person name="Gibbons S.M."/>
            <person name="Avila-Pacheco J."/>
            <person name="Jiang X."/>
            <person name="Kearney S.M."/>
            <person name="Perrotta A.R."/>
            <person name="Berdy B."/>
            <person name="Zhao S."/>
            <person name="Lieberman T.D."/>
            <person name="Swanson P.K."/>
            <person name="Smith M."/>
            <person name="Roesemann S."/>
            <person name="Alexander J.E."/>
            <person name="Rich S.A."/>
            <person name="Livny J."/>
            <person name="Vlamakis H."/>
            <person name="Clish C."/>
            <person name="Bullock K."/>
            <person name="Deik A."/>
            <person name="Scott J."/>
            <person name="Pierce K.A."/>
            <person name="Xavier R.J."/>
            <person name="Alm E.J."/>
        </authorList>
    </citation>
    <scope>NUCLEOTIDE SEQUENCE [LARGE SCALE GENOMIC DNA]</scope>
    <source>
        <strain evidence="2 13">BIOML-A1</strain>
    </source>
</reference>
<evidence type="ECO:0000313" key="12">
    <source>
        <dbReference type="Proteomes" id="UP000284465"/>
    </source>
</evidence>
<name>A0A173VTV3_9FIRM</name>
<dbReference type="EMBL" id="WGGT01000018">
    <property type="protein sequence ID" value="MVQ46706.1"/>
    <property type="molecule type" value="Genomic_DNA"/>
</dbReference>
<dbReference type="Proteomes" id="UP000284465">
    <property type="component" value="Unassembled WGS sequence"/>
</dbReference>
<dbReference type="EMBL" id="QSHO01000003">
    <property type="protein sequence ID" value="RHC19207.1"/>
    <property type="molecule type" value="Genomic_DNA"/>
</dbReference>
<dbReference type="GeneID" id="61434597"/>
<evidence type="ECO:0000313" key="10">
    <source>
        <dbReference type="Proteomes" id="UP000283586"/>
    </source>
</evidence>
<dbReference type="Proteomes" id="UP000478483">
    <property type="component" value="Unassembled WGS sequence"/>
</dbReference>
<accession>A0A173VTV3</accession>
<evidence type="ECO:0000313" key="4">
    <source>
        <dbReference type="EMBL" id="RHA65347.1"/>
    </source>
</evidence>
<evidence type="ECO:0000313" key="3">
    <source>
        <dbReference type="EMBL" id="MVQ46706.1"/>
    </source>
</evidence>